<dbReference type="PANTHER" id="PTHR45947">
    <property type="entry name" value="SULFOQUINOVOSYL TRANSFERASE SQD2"/>
    <property type="match status" value="1"/>
</dbReference>
<evidence type="ECO:0000313" key="2">
    <source>
        <dbReference type="EMBL" id="SVA24217.1"/>
    </source>
</evidence>
<dbReference type="AlphaFoldDB" id="A0A381UA25"/>
<dbReference type="InterPro" id="IPR050194">
    <property type="entry name" value="Glycosyltransferase_grp1"/>
</dbReference>
<dbReference type="CDD" id="cd03794">
    <property type="entry name" value="GT4_WbuB-like"/>
    <property type="match status" value="1"/>
</dbReference>
<dbReference type="Gene3D" id="3.40.50.2000">
    <property type="entry name" value="Glycogen Phosphorylase B"/>
    <property type="match status" value="2"/>
</dbReference>
<name>A0A381UA25_9ZZZZ</name>
<dbReference type="EMBL" id="UINC01005894">
    <property type="protein sequence ID" value="SVA24217.1"/>
    <property type="molecule type" value="Genomic_DNA"/>
</dbReference>
<dbReference type="Pfam" id="PF13692">
    <property type="entry name" value="Glyco_trans_1_4"/>
    <property type="match status" value="1"/>
</dbReference>
<dbReference type="Pfam" id="PF13579">
    <property type="entry name" value="Glyco_trans_4_4"/>
    <property type="match status" value="1"/>
</dbReference>
<feature type="domain" description="Glycosyltransferase subfamily 4-like N-terminal" evidence="1">
    <location>
        <begin position="18"/>
        <end position="200"/>
    </location>
</feature>
<reference evidence="2" key="1">
    <citation type="submission" date="2018-05" db="EMBL/GenBank/DDBJ databases">
        <authorList>
            <person name="Lanie J.A."/>
            <person name="Ng W.-L."/>
            <person name="Kazmierczak K.M."/>
            <person name="Andrzejewski T.M."/>
            <person name="Davidsen T.M."/>
            <person name="Wayne K.J."/>
            <person name="Tettelin H."/>
            <person name="Glass J.I."/>
            <person name="Rusch D."/>
            <person name="Podicherti R."/>
            <person name="Tsui H.-C.T."/>
            <person name="Winkler M.E."/>
        </authorList>
    </citation>
    <scope>NUCLEOTIDE SEQUENCE</scope>
</reference>
<evidence type="ECO:0000259" key="1">
    <source>
        <dbReference type="Pfam" id="PF13579"/>
    </source>
</evidence>
<dbReference type="InterPro" id="IPR028098">
    <property type="entry name" value="Glyco_trans_4-like_N"/>
</dbReference>
<accession>A0A381UA25</accession>
<organism evidence="2">
    <name type="scientific">marine metagenome</name>
    <dbReference type="NCBI Taxonomy" id="408172"/>
    <lineage>
        <taxon>unclassified sequences</taxon>
        <taxon>metagenomes</taxon>
        <taxon>ecological metagenomes</taxon>
    </lineage>
</organism>
<dbReference type="GO" id="GO:0016758">
    <property type="term" value="F:hexosyltransferase activity"/>
    <property type="evidence" value="ECO:0007669"/>
    <property type="project" value="TreeGrafter"/>
</dbReference>
<sequence length="413" mass="44016">VRLLVLTPHLRPDTAPTGVVVSAIVDHLGNLGHDVHVVTSLPWYAEHRVADGWRGRPVRRGTHPAGTVVRLHPFPTDKTNLAARAVGFVGFTKLATLAGLAARGPFDGVVAVSPPLTLGLAGWLVARRHRCPLVCNVQDVFPDVAVQVGALTSPRAIRAFQALERATYRRSDAVTVLSDDLAANVSTKVASLPPDRRPVVRVIPNFVDTAAVRPMDRQTAYRAEHGLGDRTVVMYAGNLGHSQSLDLLVEAARRHRHRPDLAYVVNGGGVRADDLRRAAEDLPNLTVVGYQPAERVPEVLATADVHVVPLRAGLGASSVPSKTYAVLAAGRPVVASVDEGTEVARVVSEAGAGLAVPPDDPDALVAAVERLADDPDLRATMGAAGRRWAERWRSPTSVAEAYAELIEGLRDQS</sequence>
<gene>
    <name evidence="2" type="ORF">METZ01_LOCUS77071</name>
</gene>
<feature type="non-terminal residue" evidence="2">
    <location>
        <position position="1"/>
    </location>
</feature>
<dbReference type="SUPFAM" id="SSF53756">
    <property type="entry name" value="UDP-Glycosyltransferase/glycogen phosphorylase"/>
    <property type="match status" value="1"/>
</dbReference>
<proteinExistence type="predicted"/>
<protein>
    <recommendedName>
        <fullName evidence="1">Glycosyltransferase subfamily 4-like N-terminal domain-containing protein</fullName>
    </recommendedName>
</protein>
<dbReference type="PANTHER" id="PTHR45947:SF3">
    <property type="entry name" value="SULFOQUINOVOSYL TRANSFERASE SQD2"/>
    <property type="match status" value="1"/>
</dbReference>